<name>A0A8S0TB07_OLEEU</name>
<evidence type="ECO:0000313" key="2">
    <source>
        <dbReference type="EMBL" id="CAA3002297.1"/>
    </source>
</evidence>
<comment type="caution">
    <text evidence="2">The sequence shown here is derived from an EMBL/GenBank/DDBJ whole genome shotgun (WGS) entry which is preliminary data.</text>
</comment>
<dbReference type="EMBL" id="CACTIH010005827">
    <property type="protein sequence ID" value="CAA3002297.1"/>
    <property type="molecule type" value="Genomic_DNA"/>
</dbReference>
<feature type="non-terminal residue" evidence="2">
    <location>
        <position position="68"/>
    </location>
</feature>
<organism evidence="2 3">
    <name type="scientific">Olea europaea subsp. europaea</name>
    <dbReference type="NCBI Taxonomy" id="158383"/>
    <lineage>
        <taxon>Eukaryota</taxon>
        <taxon>Viridiplantae</taxon>
        <taxon>Streptophyta</taxon>
        <taxon>Embryophyta</taxon>
        <taxon>Tracheophyta</taxon>
        <taxon>Spermatophyta</taxon>
        <taxon>Magnoliopsida</taxon>
        <taxon>eudicotyledons</taxon>
        <taxon>Gunneridae</taxon>
        <taxon>Pentapetalae</taxon>
        <taxon>asterids</taxon>
        <taxon>lamiids</taxon>
        <taxon>Lamiales</taxon>
        <taxon>Oleaceae</taxon>
        <taxon>Oleeae</taxon>
        <taxon>Olea</taxon>
    </lineage>
</organism>
<proteinExistence type="predicted"/>
<evidence type="ECO:0000256" key="1">
    <source>
        <dbReference type="SAM" id="MobiDB-lite"/>
    </source>
</evidence>
<protein>
    <submittedName>
        <fullName evidence="2">Uncharacterized protein</fullName>
    </submittedName>
</protein>
<feature type="compositionally biased region" description="Basic and acidic residues" evidence="1">
    <location>
        <begin position="28"/>
        <end position="55"/>
    </location>
</feature>
<reference evidence="2 3" key="1">
    <citation type="submission" date="2019-12" db="EMBL/GenBank/DDBJ databases">
        <authorList>
            <person name="Alioto T."/>
            <person name="Alioto T."/>
            <person name="Gomez Garrido J."/>
        </authorList>
    </citation>
    <scope>NUCLEOTIDE SEQUENCE [LARGE SCALE GENOMIC DNA]</scope>
</reference>
<keyword evidence="3" id="KW-1185">Reference proteome</keyword>
<evidence type="ECO:0000313" key="3">
    <source>
        <dbReference type="Proteomes" id="UP000594638"/>
    </source>
</evidence>
<accession>A0A8S0TB07</accession>
<dbReference type="AlphaFoldDB" id="A0A8S0TB07"/>
<gene>
    <name evidence="2" type="ORF">OLEA9_A014583</name>
</gene>
<feature type="region of interest" description="Disordered" evidence="1">
    <location>
        <begin position="28"/>
        <end position="68"/>
    </location>
</feature>
<dbReference type="Gramene" id="OE9A014583T1">
    <property type="protein sequence ID" value="OE9A014583C1"/>
    <property type="gene ID" value="OE9A014583"/>
</dbReference>
<dbReference type="Proteomes" id="UP000594638">
    <property type="component" value="Unassembled WGS sequence"/>
</dbReference>
<sequence>MHRSRSLNLLEFDPEIEGTFRKRLREQNELKRQQRDMEHQEGHLDPLIRHERAPRDGVPPGFDNQAGK</sequence>